<dbReference type="AlphaFoldDB" id="A0ABD3I579"/>
<protein>
    <submittedName>
        <fullName evidence="2">Uncharacterized protein</fullName>
    </submittedName>
</protein>
<accession>A0ABD3I579</accession>
<sequence>MRTGEDERLLITGTDGSTNTVERNPNRELVSGGDYEEVHYYKEAAPYGPTFYLMSVISELFWGHAKNPRFQTPQVYAYLRGLHGHRCNWAKAILKVIRMEIVTLQKLAKSGGSRKSIAVVWAPLFLHILYTYRTKIFAGSPLQEGLAWIQWQMTTKDCPSRSTIQVANDIVTIAKQQKLTPRKVGTRTANPAPLVATAIVPVEWTVEKLADSLSADLRALMVSKYTPVLEVLTEASAEVNLWKAKCESLEEAIASAKEVAAKENEAMAVKLVALQERFSKVTSSSNWAKEVAAKEHEAMAEKMVTLQEHLDKVTSSWNDAKTGLAEKDRTLKMVRSSEAATRAELKKLRAHSKTVENTLRAEVTAARTELTTANNGKDDLDAAKREISILKETNEKLKTAVNSEMDGSADLQLKMQGLKDELAALKFKLDRAEEAQKEARTELATAKKQLRMFEIGA</sequence>
<gene>
    <name evidence="2" type="ORF">R1sor_012707</name>
</gene>
<evidence type="ECO:0000313" key="2">
    <source>
        <dbReference type="EMBL" id="KAL3698631.1"/>
    </source>
</evidence>
<comment type="caution">
    <text evidence="2">The sequence shown here is derived from an EMBL/GenBank/DDBJ whole genome shotgun (WGS) entry which is preliminary data.</text>
</comment>
<evidence type="ECO:0000313" key="3">
    <source>
        <dbReference type="Proteomes" id="UP001633002"/>
    </source>
</evidence>
<feature type="coiled-coil region" evidence="1">
    <location>
        <begin position="373"/>
        <end position="449"/>
    </location>
</feature>
<evidence type="ECO:0000256" key="1">
    <source>
        <dbReference type="SAM" id="Coils"/>
    </source>
</evidence>
<dbReference type="Proteomes" id="UP001633002">
    <property type="component" value="Unassembled WGS sequence"/>
</dbReference>
<keyword evidence="1" id="KW-0175">Coiled coil</keyword>
<dbReference type="Gene3D" id="1.20.58.130">
    <property type="match status" value="1"/>
</dbReference>
<organism evidence="2 3">
    <name type="scientific">Riccia sorocarpa</name>
    <dbReference type="NCBI Taxonomy" id="122646"/>
    <lineage>
        <taxon>Eukaryota</taxon>
        <taxon>Viridiplantae</taxon>
        <taxon>Streptophyta</taxon>
        <taxon>Embryophyta</taxon>
        <taxon>Marchantiophyta</taxon>
        <taxon>Marchantiopsida</taxon>
        <taxon>Marchantiidae</taxon>
        <taxon>Marchantiales</taxon>
        <taxon>Ricciaceae</taxon>
        <taxon>Riccia</taxon>
    </lineage>
</organism>
<feature type="coiled-coil region" evidence="1">
    <location>
        <begin position="232"/>
        <end position="266"/>
    </location>
</feature>
<dbReference type="EMBL" id="JBJQOH010000002">
    <property type="protein sequence ID" value="KAL3698631.1"/>
    <property type="molecule type" value="Genomic_DNA"/>
</dbReference>
<proteinExistence type="predicted"/>
<keyword evidence="3" id="KW-1185">Reference proteome</keyword>
<name>A0ABD3I579_9MARC</name>
<reference evidence="2 3" key="1">
    <citation type="submission" date="2024-09" db="EMBL/GenBank/DDBJ databases">
        <title>Chromosome-scale assembly of Riccia sorocarpa.</title>
        <authorList>
            <person name="Paukszto L."/>
        </authorList>
    </citation>
    <scope>NUCLEOTIDE SEQUENCE [LARGE SCALE GENOMIC DNA]</scope>
    <source>
        <strain evidence="2">LP-2024</strain>
        <tissue evidence="2">Aerial parts of the thallus</tissue>
    </source>
</reference>